<dbReference type="SMART" id="SM00857">
    <property type="entry name" value="Resolvase"/>
    <property type="match status" value="1"/>
</dbReference>
<gene>
    <name evidence="6" type="ORF">C823_02650</name>
</gene>
<reference evidence="6 7" key="1">
    <citation type="journal article" date="2014" name="Genome Announc.">
        <title>Draft genome sequences of the altered schaedler flora, a defined bacterial community from gnotobiotic mice.</title>
        <authorList>
            <person name="Wannemuehler M.J."/>
            <person name="Overstreet A.M."/>
            <person name="Ward D.V."/>
            <person name="Phillips G.J."/>
        </authorList>
    </citation>
    <scope>NUCLEOTIDE SEQUENCE [LARGE SCALE GENOMIC DNA]</scope>
    <source>
        <strain evidence="6 7">ASF492</strain>
    </source>
</reference>
<evidence type="ECO:0000256" key="1">
    <source>
        <dbReference type="ARBA" id="ARBA00023125"/>
    </source>
</evidence>
<dbReference type="OrthoDB" id="9769353at2"/>
<evidence type="ECO:0000256" key="2">
    <source>
        <dbReference type="ARBA" id="ARBA00023172"/>
    </source>
</evidence>
<protein>
    <recommendedName>
        <fullName evidence="8">Recombinase domain-containing protein</fullName>
    </recommendedName>
</protein>
<dbReference type="GO" id="GO:0003677">
    <property type="term" value="F:DNA binding"/>
    <property type="evidence" value="ECO:0007669"/>
    <property type="project" value="UniProtKB-KW"/>
</dbReference>
<feature type="domain" description="Resolvase/invertase-type recombinase catalytic" evidence="4">
    <location>
        <begin position="11"/>
        <end position="166"/>
    </location>
</feature>
<comment type="caution">
    <text evidence="6">The sequence shown here is derived from an EMBL/GenBank/DDBJ whole genome shotgun (WGS) entry which is preliminary data.</text>
</comment>
<name>N2ANW2_9FIRM</name>
<dbReference type="Proteomes" id="UP000012589">
    <property type="component" value="Unassembled WGS sequence"/>
</dbReference>
<dbReference type="InterPro" id="IPR006119">
    <property type="entry name" value="Resolv_N"/>
</dbReference>
<dbReference type="InterPro" id="IPR036162">
    <property type="entry name" value="Resolvase-like_N_sf"/>
</dbReference>
<evidence type="ECO:0008006" key="8">
    <source>
        <dbReference type="Google" id="ProtNLM"/>
    </source>
</evidence>
<dbReference type="PANTHER" id="PTHR30461">
    <property type="entry name" value="DNA-INVERTASE FROM LAMBDOID PROPHAGE"/>
    <property type="match status" value="1"/>
</dbReference>
<dbReference type="PROSITE" id="PS51737">
    <property type="entry name" value="RECOMBINASE_DNA_BIND"/>
    <property type="match status" value="1"/>
</dbReference>
<dbReference type="Pfam" id="PF07508">
    <property type="entry name" value="Recombinase"/>
    <property type="match status" value="1"/>
</dbReference>
<dbReference type="eggNOG" id="COG1961">
    <property type="taxonomic scope" value="Bacteria"/>
</dbReference>
<dbReference type="PROSITE" id="PS51736">
    <property type="entry name" value="RECOMBINASES_3"/>
    <property type="match status" value="1"/>
</dbReference>
<dbReference type="InterPro" id="IPR038109">
    <property type="entry name" value="DNA_bind_recomb_sf"/>
</dbReference>
<dbReference type="CDD" id="cd00338">
    <property type="entry name" value="Ser_Recombinase"/>
    <property type="match status" value="1"/>
</dbReference>
<dbReference type="Pfam" id="PF00239">
    <property type="entry name" value="Resolvase"/>
    <property type="match status" value="1"/>
</dbReference>
<keyword evidence="1" id="KW-0238">DNA-binding</keyword>
<sequence>MVKKETEAAKRARMLLRVSSDQQLEADGDLKVQRQIVFEYIQQNENWIFDGKEYFEGGVSGYKNSVEERDALQEAYKDARNKEYDILVVYKDDRIGRRMWDIGGYVMALKSLGVDIYTVKDGCISPETNDIMGQMMLALRYGNAQKSSSDTGMRVKDTAQKLVAGGKFMGGKAPYGYILENSGKLSNHGRLLKKLVICPYEAEIVKYIYHLSLNMEFGSLKIAKILNANEKYRQLAPKRQNWQGGTITSILTNPVYSGRVAYKRRERINGVYRTLKSKDRIIANEPNETIRIIDDATWNRVQEKRALRAGRYTKKLEDQNVTVISRNDGMLSLIDILYCGYCSCKMVNGSKYNYWTIKSTGERRKSKTPIYKCNQQWQGIPHDTSNQFRADKVDLIVFKVLSGYIENLQENEDIFRLINQKRNEEQRKKESELAKEQTKLQKIRSEIDFMNSKIPQAMTGSYDMNLKKLMSVIEEHEKREQVQENKVNEIRSEIEHLSVSMNEWAKMHQKLPTWKEVFLNAEVSQKRVLVNKLIERIDIRKDSINIRFKIDLNGLFQSRMSMGFEVPKQRI</sequence>
<keyword evidence="3" id="KW-0175">Coiled coil</keyword>
<keyword evidence="7" id="KW-1185">Reference proteome</keyword>
<evidence type="ECO:0000313" key="7">
    <source>
        <dbReference type="Proteomes" id="UP000012589"/>
    </source>
</evidence>
<dbReference type="PATRIC" id="fig|1235802.3.peg.2797"/>
<dbReference type="InterPro" id="IPR011109">
    <property type="entry name" value="DNA_bind_recombinase_dom"/>
</dbReference>
<dbReference type="STRING" id="1235802.C823_02650"/>
<proteinExistence type="predicted"/>
<feature type="coiled-coil region" evidence="3">
    <location>
        <begin position="421"/>
        <end position="493"/>
    </location>
</feature>
<organism evidence="6 7">
    <name type="scientific">Eubacterium plexicaudatum ASF492</name>
    <dbReference type="NCBI Taxonomy" id="1235802"/>
    <lineage>
        <taxon>Bacteria</taxon>
        <taxon>Bacillati</taxon>
        <taxon>Bacillota</taxon>
        <taxon>Clostridia</taxon>
        <taxon>Eubacteriales</taxon>
        <taxon>Eubacteriaceae</taxon>
        <taxon>Eubacterium</taxon>
    </lineage>
</organism>
<dbReference type="Gene3D" id="3.40.50.1390">
    <property type="entry name" value="Resolvase, N-terminal catalytic domain"/>
    <property type="match status" value="1"/>
</dbReference>
<dbReference type="PANTHER" id="PTHR30461:SF2">
    <property type="entry name" value="SERINE RECOMBINASE PINE-RELATED"/>
    <property type="match status" value="1"/>
</dbReference>
<accession>N2ANW2</accession>
<keyword evidence="2" id="KW-0233">DNA recombination</keyword>
<dbReference type="SUPFAM" id="SSF53041">
    <property type="entry name" value="Resolvase-like"/>
    <property type="match status" value="1"/>
</dbReference>
<dbReference type="EMBL" id="AQFT01000085">
    <property type="protein sequence ID" value="EMZ26154.1"/>
    <property type="molecule type" value="Genomic_DNA"/>
</dbReference>
<dbReference type="Gene3D" id="3.90.1750.20">
    <property type="entry name" value="Putative Large Serine Recombinase, Chain B, Domain 2"/>
    <property type="match status" value="1"/>
</dbReference>
<dbReference type="AlphaFoldDB" id="N2ANW2"/>
<evidence type="ECO:0000259" key="5">
    <source>
        <dbReference type="PROSITE" id="PS51737"/>
    </source>
</evidence>
<evidence type="ECO:0000313" key="6">
    <source>
        <dbReference type="EMBL" id="EMZ26154.1"/>
    </source>
</evidence>
<dbReference type="GO" id="GO:0000150">
    <property type="term" value="F:DNA strand exchange activity"/>
    <property type="evidence" value="ECO:0007669"/>
    <property type="project" value="InterPro"/>
</dbReference>
<dbReference type="InterPro" id="IPR050639">
    <property type="entry name" value="SSR_resolvase"/>
</dbReference>
<dbReference type="HOGENOM" id="CLU_010686_18_12_9"/>
<evidence type="ECO:0000259" key="4">
    <source>
        <dbReference type="PROSITE" id="PS51736"/>
    </source>
</evidence>
<evidence type="ECO:0000256" key="3">
    <source>
        <dbReference type="SAM" id="Coils"/>
    </source>
</evidence>
<feature type="domain" description="Recombinase" evidence="5">
    <location>
        <begin position="174"/>
        <end position="312"/>
    </location>
</feature>